<dbReference type="SUPFAM" id="SSF103473">
    <property type="entry name" value="MFS general substrate transporter"/>
    <property type="match status" value="1"/>
</dbReference>
<dbReference type="InterPro" id="IPR005828">
    <property type="entry name" value="MFS_sugar_transport-like"/>
</dbReference>
<evidence type="ECO:0000256" key="1">
    <source>
        <dbReference type="ARBA" id="ARBA00004141"/>
    </source>
</evidence>
<dbReference type="PROSITE" id="PS50850">
    <property type="entry name" value="MFS"/>
    <property type="match status" value="1"/>
</dbReference>
<feature type="transmembrane region" description="Helical" evidence="7">
    <location>
        <begin position="99"/>
        <end position="118"/>
    </location>
</feature>
<dbReference type="Gene3D" id="1.20.1250.20">
    <property type="entry name" value="MFS general substrate transporter like domains"/>
    <property type="match status" value="1"/>
</dbReference>
<protein>
    <submittedName>
        <fullName evidence="9">Putative inorganic phosphate transporter 1-4</fullName>
    </submittedName>
</protein>
<sequence length="217" mass="23138">MAKDLQVLNALDQAKTQLYHFTAIVIAGMGFFTDAYDLFCISLVTKLLGRIYYYEPNSSTPGSLPPNVAAAVNGVAFCGTLSGQLFFGWLGDKMGRKSVYGMTLMLMVICSVASGLSFGHTPKGVVATLCFFRFWLGFGIGGDYPLSATIMSEYANKKTRGAFIAAVFAMQGFGILAGGIVTLIISAAFKARFDAPAYQDDPRAPPSRRPTTSGASS</sequence>
<keyword evidence="3 7" id="KW-0812">Transmembrane</keyword>
<dbReference type="InterPro" id="IPR036259">
    <property type="entry name" value="MFS_trans_sf"/>
</dbReference>
<feature type="region of interest" description="Disordered" evidence="6">
    <location>
        <begin position="198"/>
        <end position="217"/>
    </location>
</feature>
<dbReference type="STRING" id="4615.A0A199VDJ6"/>
<feature type="transmembrane region" description="Helical" evidence="7">
    <location>
        <begin position="68"/>
        <end position="87"/>
    </location>
</feature>
<evidence type="ECO:0000313" key="9">
    <source>
        <dbReference type="EMBL" id="OAY75093.1"/>
    </source>
</evidence>
<evidence type="ECO:0000256" key="5">
    <source>
        <dbReference type="ARBA" id="ARBA00023136"/>
    </source>
</evidence>
<evidence type="ECO:0000256" key="7">
    <source>
        <dbReference type="SAM" id="Phobius"/>
    </source>
</evidence>
<comment type="subcellular location">
    <subcellularLocation>
        <location evidence="1">Membrane</location>
        <topology evidence="1">Multi-pass membrane protein</topology>
    </subcellularLocation>
</comment>
<evidence type="ECO:0000259" key="8">
    <source>
        <dbReference type="PROSITE" id="PS50850"/>
    </source>
</evidence>
<evidence type="ECO:0000313" key="10">
    <source>
        <dbReference type="Proteomes" id="UP000092600"/>
    </source>
</evidence>
<comment type="caution">
    <text evidence="9">The sequence shown here is derived from an EMBL/GenBank/DDBJ whole genome shotgun (WGS) entry which is preliminary data.</text>
</comment>
<organism evidence="9 10">
    <name type="scientific">Ananas comosus</name>
    <name type="common">Pineapple</name>
    <name type="synonym">Ananas ananas</name>
    <dbReference type="NCBI Taxonomy" id="4615"/>
    <lineage>
        <taxon>Eukaryota</taxon>
        <taxon>Viridiplantae</taxon>
        <taxon>Streptophyta</taxon>
        <taxon>Embryophyta</taxon>
        <taxon>Tracheophyta</taxon>
        <taxon>Spermatophyta</taxon>
        <taxon>Magnoliopsida</taxon>
        <taxon>Liliopsida</taxon>
        <taxon>Poales</taxon>
        <taxon>Bromeliaceae</taxon>
        <taxon>Bromelioideae</taxon>
        <taxon>Ananas</taxon>
    </lineage>
</organism>
<feature type="transmembrane region" description="Helical" evidence="7">
    <location>
        <begin position="21"/>
        <end position="48"/>
    </location>
</feature>
<proteinExistence type="predicted"/>
<accession>A0A199VDJ6</accession>
<evidence type="ECO:0000256" key="6">
    <source>
        <dbReference type="SAM" id="MobiDB-lite"/>
    </source>
</evidence>
<evidence type="ECO:0000256" key="2">
    <source>
        <dbReference type="ARBA" id="ARBA00022448"/>
    </source>
</evidence>
<feature type="transmembrane region" description="Helical" evidence="7">
    <location>
        <begin position="162"/>
        <end position="189"/>
    </location>
</feature>
<name>A0A199VDJ6_ANACO</name>
<dbReference type="GO" id="GO:0022857">
    <property type="term" value="F:transmembrane transporter activity"/>
    <property type="evidence" value="ECO:0007669"/>
    <property type="project" value="InterPro"/>
</dbReference>
<dbReference type="Proteomes" id="UP000092600">
    <property type="component" value="Unassembled WGS sequence"/>
</dbReference>
<dbReference type="InterPro" id="IPR020846">
    <property type="entry name" value="MFS_dom"/>
</dbReference>
<keyword evidence="5 7" id="KW-0472">Membrane</keyword>
<feature type="transmembrane region" description="Helical" evidence="7">
    <location>
        <begin position="124"/>
        <end position="141"/>
    </location>
</feature>
<reference evidence="9 10" key="1">
    <citation type="journal article" date="2016" name="DNA Res.">
        <title>The draft genome of MD-2 pineapple using hybrid error correction of long reads.</title>
        <authorList>
            <person name="Redwan R.M."/>
            <person name="Saidin A."/>
            <person name="Kumar S.V."/>
        </authorList>
    </citation>
    <scope>NUCLEOTIDE SEQUENCE [LARGE SCALE GENOMIC DNA]</scope>
    <source>
        <strain evidence="10">cv. MD2</strain>
        <tissue evidence="9">Leaf</tissue>
    </source>
</reference>
<evidence type="ECO:0000256" key="3">
    <source>
        <dbReference type="ARBA" id="ARBA00022692"/>
    </source>
</evidence>
<dbReference type="EMBL" id="LSRQ01002218">
    <property type="protein sequence ID" value="OAY75093.1"/>
    <property type="molecule type" value="Genomic_DNA"/>
</dbReference>
<dbReference type="AlphaFoldDB" id="A0A199VDJ6"/>
<dbReference type="GO" id="GO:0016020">
    <property type="term" value="C:membrane"/>
    <property type="evidence" value="ECO:0007669"/>
    <property type="project" value="UniProtKB-SubCell"/>
</dbReference>
<gene>
    <name evidence="9" type="ORF">ACMD2_24820</name>
</gene>
<feature type="domain" description="Major facilitator superfamily (MFS) profile" evidence="8">
    <location>
        <begin position="23"/>
        <end position="217"/>
    </location>
</feature>
<keyword evidence="4 7" id="KW-1133">Transmembrane helix</keyword>
<dbReference type="PANTHER" id="PTHR23511:SF34">
    <property type="entry name" value="SYNAPTIC VESICLE GLYCOPROTEIN 2"/>
    <property type="match status" value="1"/>
</dbReference>
<keyword evidence="2" id="KW-0813">Transport</keyword>
<dbReference type="Pfam" id="PF00083">
    <property type="entry name" value="Sugar_tr"/>
    <property type="match status" value="1"/>
</dbReference>
<evidence type="ECO:0000256" key="4">
    <source>
        <dbReference type="ARBA" id="ARBA00022989"/>
    </source>
</evidence>
<dbReference type="PANTHER" id="PTHR23511">
    <property type="entry name" value="SYNAPTIC VESICLE GLYCOPROTEIN 2"/>
    <property type="match status" value="1"/>
</dbReference>